<comment type="similarity">
    <text evidence="3 19">Belongs to the cytochrome P450 family.</text>
</comment>
<dbReference type="Proteomes" id="UP000002279">
    <property type="component" value="Chromosome 2"/>
</dbReference>
<reference evidence="21" key="2">
    <citation type="submission" date="2025-08" db="UniProtKB">
        <authorList>
            <consortium name="Ensembl"/>
        </authorList>
    </citation>
    <scope>IDENTIFICATION</scope>
    <source>
        <strain evidence="21">Glennie</strain>
    </source>
</reference>
<evidence type="ECO:0000256" key="6">
    <source>
        <dbReference type="ARBA" id="ARBA00022824"/>
    </source>
</evidence>
<dbReference type="GO" id="GO:0006805">
    <property type="term" value="P:xenobiotic metabolic process"/>
    <property type="evidence" value="ECO:0000318"/>
    <property type="project" value="GO_Central"/>
</dbReference>
<dbReference type="PANTHER" id="PTHR24300">
    <property type="entry name" value="CYTOCHROME P450 508A4-RELATED"/>
    <property type="match status" value="1"/>
</dbReference>
<dbReference type="GO" id="GO:0009986">
    <property type="term" value="C:cell surface"/>
    <property type="evidence" value="ECO:0007669"/>
    <property type="project" value="Ensembl"/>
</dbReference>
<dbReference type="PRINTS" id="PR00463">
    <property type="entry name" value="EP450I"/>
</dbReference>
<dbReference type="GO" id="GO:0046222">
    <property type="term" value="P:aflatoxin metabolic process"/>
    <property type="evidence" value="ECO:0007669"/>
    <property type="project" value="Ensembl"/>
</dbReference>
<comment type="cofactor">
    <cofactor evidence="1 18">
        <name>heme</name>
        <dbReference type="ChEBI" id="CHEBI:30413"/>
    </cofactor>
</comment>
<dbReference type="GO" id="GO:0005737">
    <property type="term" value="C:cytoplasm"/>
    <property type="evidence" value="ECO:0000318"/>
    <property type="project" value="GO_Central"/>
</dbReference>
<evidence type="ECO:0000256" key="4">
    <source>
        <dbReference type="ARBA" id="ARBA00022617"/>
    </source>
</evidence>
<dbReference type="SUPFAM" id="SSF48264">
    <property type="entry name" value="Cytochrome P450"/>
    <property type="match status" value="1"/>
</dbReference>
<keyword evidence="5 18" id="KW-0479">Metal-binding</keyword>
<dbReference type="GO" id="GO:0001972">
    <property type="term" value="F:retinoic acid binding"/>
    <property type="evidence" value="ECO:0007669"/>
    <property type="project" value="Ensembl"/>
</dbReference>
<comment type="catalytic activity">
    <reaction evidence="16">
        <text>1-(9Z-octadecenoyl)-sn-glycero-3-phosphocholine + reduced [NADPH--hemoprotein reductase] + O2 = 1-[11-hydroxy-(9Z)-octadecenoyl]-sn-glycero-3-phosphocholine + oxidized [NADPH--hemoprotein reductase] + H2O + H(+)</text>
        <dbReference type="Rhea" id="RHEA:50332"/>
        <dbReference type="Rhea" id="RHEA-COMP:11964"/>
        <dbReference type="Rhea" id="RHEA-COMP:11965"/>
        <dbReference type="ChEBI" id="CHEBI:15377"/>
        <dbReference type="ChEBI" id="CHEBI:15378"/>
        <dbReference type="ChEBI" id="CHEBI:15379"/>
        <dbReference type="ChEBI" id="CHEBI:28610"/>
        <dbReference type="ChEBI" id="CHEBI:57618"/>
        <dbReference type="ChEBI" id="CHEBI:58210"/>
        <dbReference type="ChEBI" id="CHEBI:132286"/>
    </reaction>
    <physiologicalReaction direction="left-to-right" evidence="16">
        <dbReference type="Rhea" id="RHEA:50333"/>
    </physiologicalReaction>
</comment>
<evidence type="ECO:0000256" key="19">
    <source>
        <dbReference type="RuleBase" id="RU000461"/>
    </source>
</evidence>
<sequence length="498" mass="57251">MNLFIRLLSDPVVVFLLGVLAFWVLRHFSTQSGRSIFKLPPGPQPLPLIGNLHLLDWRRQDKSLMKISEKYGPVFTVQFGLKKMVVLTGYEAVKEALVNFADEFADRPPIPIFYQIQHGHGIFFSSGELWKTTRKFTISSMHKLGMGKHSMEEKIIEEFHCLVELLESFKGEPFRLKLFNKAPTNVTFTLLFGERFDYQDPTFVTLLRLIDEIMVLLGSPILQLFNFYPFLGFLLKSPKMILVKIEEVRVILRHYMKMSRQQTDRGNVQSYIDALIQKQEAEMNKETLFHDANIVASVLDLVMAGTETTSTTLQWAILLMMKYPKIQAKVQEEIGQVLSSGRLPRYEDHKDLPFTNAVIHEIQRFVTLLPHVPHCLSVDIHFRDFFLPKGTPVIPLLTSVLLDKSQWETPNVFNPNHFLDAEGNFVKKEAFLPFSTGRRVCVGESLAKMELFLFFTSLLQRFTFQPPPGTRHSDLDITPEATFTMRPQPQLAHAVPRA</sequence>
<reference evidence="21 22" key="1">
    <citation type="journal article" date="2008" name="Nature">
        <title>Genome analysis of the platypus reveals unique signatures of evolution.</title>
        <authorList>
            <person name="Warren W.C."/>
            <person name="Hillier L.W."/>
            <person name="Marshall Graves J.A."/>
            <person name="Birney E."/>
            <person name="Ponting C.P."/>
            <person name="Grutzner F."/>
            <person name="Belov K."/>
            <person name="Miller W."/>
            <person name="Clarke L."/>
            <person name="Chinwalla A.T."/>
            <person name="Yang S.P."/>
            <person name="Heger A."/>
            <person name="Locke D.P."/>
            <person name="Miethke P."/>
            <person name="Waters P.D."/>
            <person name="Veyrunes F."/>
            <person name="Fulton L."/>
            <person name="Fulton B."/>
            <person name="Graves T."/>
            <person name="Wallis J."/>
            <person name="Puente X.S."/>
            <person name="Lopez-Otin C."/>
            <person name="Ordonez G.R."/>
            <person name="Eichler E.E."/>
            <person name="Chen L."/>
            <person name="Cheng Z."/>
            <person name="Deakin J.E."/>
            <person name="Alsop A."/>
            <person name="Thompson K."/>
            <person name="Kirby P."/>
            <person name="Papenfuss A.T."/>
            <person name="Wakefield M.J."/>
            <person name="Olender T."/>
            <person name="Lancet D."/>
            <person name="Huttley G.A."/>
            <person name="Smit A.F."/>
            <person name="Pask A."/>
            <person name="Temple-Smith P."/>
            <person name="Batzer M.A."/>
            <person name="Walker J.A."/>
            <person name="Konkel M.K."/>
            <person name="Harris R.S."/>
            <person name="Whittington C.M."/>
            <person name="Wong E.S."/>
            <person name="Gemmell N.J."/>
            <person name="Buschiazzo E."/>
            <person name="Vargas Jentzsch I.M."/>
            <person name="Merkel A."/>
            <person name="Schmitz J."/>
            <person name="Zemann A."/>
            <person name="Churakov G."/>
            <person name="Kriegs J.O."/>
            <person name="Brosius J."/>
            <person name="Murchison E.P."/>
            <person name="Sachidanandam R."/>
            <person name="Smith C."/>
            <person name="Hannon G.J."/>
            <person name="Tsend-Ayush E."/>
            <person name="McMillan D."/>
            <person name="Attenborough R."/>
            <person name="Rens W."/>
            <person name="Ferguson-Smith M."/>
            <person name="Lefevre C.M."/>
            <person name="Sharp J.A."/>
            <person name="Nicholas K.R."/>
            <person name="Ray D.A."/>
            <person name="Kube M."/>
            <person name="Reinhardt R."/>
            <person name="Pringle T.H."/>
            <person name="Taylor J."/>
            <person name="Jones R.C."/>
            <person name="Nixon B."/>
            <person name="Dacheux J.L."/>
            <person name="Niwa H."/>
            <person name="Sekita Y."/>
            <person name="Huang X."/>
            <person name="Stark A."/>
            <person name="Kheradpour P."/>
            <person name="Kellis M."/>
            <person name="Flicek P."/>
            <person name="Chen Y."/>
            <person name="Webber C."/>
            <person name="Hardison R."/>
            <person name="Nelson J."/>
            <person name="Hallsworth-Pepin K."/>
            <person name="Delehaunty K."/>
            <person name="Markovic C."/>
            <person name="Minx P."/>
            <person name="Feng Y."/>
            <person name="Kremitzki C."/>
            <person name="Mitreva M."/>
            <person name="Glasscock J."/>
            <person name="Wylie T."/>
            <person name="Wohldmann P."/>
            <person name="Thiru P."/>
            <person name="Nhan M.N."/>
            <person name="Pohl C.S."/>
            <person name="Smith S.M."/>
            <person name="Hou S."/>
            <person name="Nefedov M."/>
            <person name="de Jong P.J."/>
            <person name="Renfree M.B."/>
            <person name="Mardis E.R."/>
            <person name="Wilson R.K."/>
        </authorList>
    </citation>
    <scope>NUCLEOTIDE SEQUENCE [LARGE SCALE GENOMIC DNA]</scope>
    <source>
        <strain evidence="21 22">Glennie</strain>
    </source>
</reference>
<evidence type="ECO:0000256" key="16">
    <source>
        <dbReference type="ARBA" id="ARBA00051821"/>
    </source>
</evidence>
<dbReference type="FunCoup" id="F7F5I0">
    <property type="interactions" value="160"/>
</dbReference>
<evidence type="ECO:0000256" key="14">
    <source>
        <dbReference type="ARBA" id="ARBA00051055"/>
    </source>
</evidence>
<dbReference type="GO" id="GO:1904768">
    <property type="term" value="F:all-trans-retinol binding"/>
    <property type="evidence" value="ECO:0007669"/>
    <property type="project" value="Ensembl"/>
</dbReference>
<evidence type="ECO:0000256" key="12">
    <source>
        <dbReference type="ARBA" id="ARBA00048965"/>
    </source>
</evidence>
<dbReference type="GO" id="GO:0020037">
    <property type="term" value="F:heme binding"/>
    <property type="evidence" value="ECO:0000318"/>
    <property type="project" value="GO_Central"/>
</dbReference>
<dbReference type="Pfam" id="PF00067">
    <property type="entry name" value="p450"/>
    <property type="match status" value="1"/>
</dbReference>
<dbReference type="GeneTree" id="ENSGT00940000161956"/>
<dbReference type="GO" id="GO:0016712">
    <property type="term" value="F:oxidoreductase activity, acting on paired donors, with incorporation or reduction of molecular oxygen, reduced flavin or flavoprotein as one donor, and incorporation of one atom of oxygen"/>
    <property type="evidence" value="ECO:0000318"/>
    <property type="project" value="GO_Central"/>
</dbReference>
<evidence type="ECO:0000256" key="11">
    <source>
        <dbReference type="ARBA" id="ARBA00023136"/>
    </source>
</evidence>
<reference evidence="21" key="3">
    <citation type="submission" date="2025-09" db="UniProtKB">
        <authorList>
            <consortium name="Ensembl"/>
        </authorList>
    </citation>
    <scope>IDENTIFICATION</scope>
    <source>
        <strain evidence="21">Glennie</strain>
    </source>
</reference>
<keyword evidence="10 19" id="KW-0503">Monooxygenase</keyword>
<comment type="catalytic activity">
    <reaction evidence="14">
        <text>1-(9Z-octadecenoyl)-sn-glycero-3-phosphocholine + reduced [NADPH--hemoprotein reductase] + O2 = 1-[(9R,10S)-epoxy-octadecanoyl]-sn-glycero-3-phosphocholine + oxidized [NADPH--hemoprotein reductase] + H2O + H(+)</text>
        <dbReference type="Rhea" id="RHEA:50320"/>
        <dbReference type="Rhea" id="RHEA-COMP:11964"/>
        <dbReference type="Rhea" id="RHEA-COMP:11965"/>
        <dbReference type="ChEBI" id="CHEBI:15377"/>
        <dbReference type="ChEBI" id="CHEBI:15378"/>
        <dbReference type="ChEBI" id="CHEBI:15379"/>
        <dbReference type="ChEBI" id="CHEBI:28610"/>
        <dbReference type="ChEBI" id="CHEBI:57618"/>
        <dbReference type="ChEBI" id="CHEBI:58210"/>
        <dbReference type="ChEBI" id="CHEBI:132280"/>
    </reaction>
    <physiologicalReaction direction="left-to-right" evidence="14">
        <dbReference type="Rhea" id="RHEA:50321"/>
    </physiologicalReaction>
</comment>
<gene>
    <name evidence="21" type="primary">CYP2W1</name>
</gene>
<dbReference type="OMA" id="WTLGTLH"/>
<dbReference type="PROSITE" id="PS00086">
    <property type="entry name" value="CYTOCHROME_P450"/>
    <property type="match status" value="1"/>
</dbReference>
<evidence type="ECO:0000256" key="18">
    <source>
        <dbReference type="PIRSR" id="PIRSR602401-1"/>
    </source>
</evidence>
<keyword evidence="20" id="KW-0812">Transmembrane</keyword>
<proteinExistence type="inferred from homology"/>
<name>F7F5I0_ORNAN</name>
<comment type="catalytic activity">
    <reaction evidence="12">
        <text>all-trans-retinoate + reduced [NADPH--hemoprotein reductase] + O2 = all-trans-4-hydroxyretinoate + oxidized [NADPH--hemoprotein reductase] + H2O + H(+)</text>
        <dbReference type="Rhea" id="RHEA:51984"/>
        <dbReference type="Rhea" id="RHEA-COMP:11964"/>
        <dbReference type="Rhea" id="RHEA-COMP:11965"/>
        <dbReference type="ChEBI" id="CHEBI:15377"/>
        <dbReference type="ChEBI" id="CHEBI:15378"/>
        <dbReference type="ChEBI" id="CHEBI:15379"/>
        <dbReference type="ChEBI" id="CHEBI:35291"/>
        <dbReference type="ChEBI" id="CHEBI:57618"/>
        <dbReference type="ChEBI" id="CHEBI:58210"/>
        <dbReference type="ChEBI" id="CHEBI:134178"/>
    </reaction>
    <physiologicalReaction direction="left-to-right" evidence="12">
        <dbReference type="Rhea" id="RHEA:51985"/>
    </physiologicalReaction>
</comment>
<dbReference type="GO" id="GO:0005788">
    <property type="term" value="C:endoplasmic reticulum lumen"/>
    <property type="evidence" value="ECO:0007669"/>
    <property type="project" value="Ensembl"/>
</dbReference>
<dbReference type="PRINTS" id="PR00385">
    <property type="entry name" value="P450"/>
</dbReference>
<dbReference type="GO" id="GO:0006644">
    <property type="term" value="P:phospholipid metabolic process"/>
    <property type="evidence" value="ECO:0007669"/>
    <property type="project" value="Ensembl"/>
</dbReference>
<dbReference type="GO" id="GO:0006082">
    <property type="term" value="P:organic acid metabolic process"/>
    <property type="evidence" value="ECO:0000318"/>
    <property type="project" value="GO_Central"/>
</dbReference>
<dbReference type="GO" id="GO:0034653">
    <property type="term" value="P:retinoic acid catabolic process"/>
    <property type="evidence" value="ECO:0007669"/>
    <property type="project" value="Ensembl"/>
</dbReference>
<dbReference type="InterPro" id="IPR017972">
    <property type="entry name" value="Cyt_P450_CS"/>
</dbReference>
<keyword evidence="7" id="KW-0492">Microsome</keyword>
<dbReference type="STRING" id="9258.ENSOANP00000016086"/>
<dbReference type="InterPro" id="IPR036396">
    <property type="entry name" value="Cyt_P450_sf"/>
</dbReference>
<organism evidence="21 22">
    <name type="scientific">Ornithorhynchus anatinus</name>
    <name type="common">Duckbill platypus</name>
    <dbReference type="NCBI Taxonomy" id="9258"/>
    <lineage>
        <taxon>Eukaryota</taxon>
        <taxon>Metazoa</taxon>
        <taxon>Chordata</taxon>
        <taxon>Craniata</taxon>
        <taxon>Vertebrata</taxon>
        <taxon>Euteleostomi</taxon>
        <taxon>Mammalia</taxon>
        <taxon>Monotremata</taxon>
        <taxon>Ornithorhynchidae</taxon>
        <taxon>Ornithorhynchus</taxon>
    </lineage>
</organism>
<protein>
    <recommendedName>
        <fullName evidence="17">Cytochrome P450 2W1</fullName>
    </recommendedName>
</protein>
<comment type="subcellular location">
    <subcellularLocation>
        <location evidence="2">Microsome membrane</location>
    </subcellularLocation>
</comment>
<comment type="catalytic activity">
    <reaction evidence="15">
        <text>1-(9Z-octadecenoyl)-sn-glycero-3-phosphocholine + reduced [NADPH--hemoprotein reductase] + O2 = 1-[(9S,10R)-epoxy-octadecanoyl]-sn-glycero-3-phosphocholine + oxidized [NADPH--hemoprotein reductase] + H2O + H(+)</text>
        <dbReference type="Rhea" id="RHEA:50324"/>
        <dbReference type="Rhea" id="RHEA-COMP:11964"/>
        <dbReference type="Rhea" id="RHEA-COMP:11965"/>
        <dbReference type="ChEBI" id="CHEBI:15377"/>
        <dbReference type="ChEBI" id="CHEBI:15378"/>
        <dbReference type="ChEBI" id="CHEBI:15379"/>
        <dbReference type="ChEBI" id="CHEBI:28610"/>
        <dbReference type="ChEBI" id="CHEBI:57618"/>
        <dbReference type="ChEBI" id="CHEBI:58210"/>
        <dbReference type="ChEBI" id="CHEBI:132278"/>
    </reaction>
    <physiologicalReaction direction="left-to-right" evidence="15">
        <dbReference type="Rhea" id="RHEA:50325"/>
    </physiologicalReaction>
</comment>
<evidence type="ECO:0000256" key="5">
    <source>
        <dbReference type="ARBA" id="ARBA00022723"/>
    </source>
</evidence>
<evidence type="ECO:0000256" key="17">
    <source>
        <dbReference type="ARBA" id="ARBA00067466"/>
    </source>
</evidence>
<dbReference type="GO" id="GO:0005503">
    <property type="term" value="F:all-trans retinal binding"/>
    <property type="evidence" value="ECO:0007669"/>
    <property type="project" value="Ensembl"/>
</dbReference>
<keyword evidence="11 20" id="KW-0472">Membrane</keyword>
<evidence type="ECO:0000256" key="3">
    <source>
        <dbReference type="ARBA" id="ARBA00010617"/>
    </source>
</evidence>
<comment type="catalytic activity">
    <reaction evidence="13">
        <text>1-(9Z-octadecenoyl)-sn-glycero-3-phosphocholine + reduced [NADPH--hemoprotein reductase] + O2 = 1-[8-hydroxy-(9Z)-octadecenoyl]-sn-glycero-3-phosphocholine + oxidized [NADPH--hemoprotein reductase] + H2O + H(+)</text>
        <dbReference type="Rhea" id="RHEA:50328"/>
        <dbReference type="Rhea" id="RHEA-COMP:11964"/>
        <dbReference type="Rhea" id="RHEA-COMP:11965"/>
        <dbReference type="ChEBI" id="CHEBI:15377"/>
        <dbReference type="ChEBI" id="CHEBI:15378"/>
        <dbReference type="ChEBI" id="CHEBI:15379"/>
        <dbReference type="ChEBI" id="CHEBI:28610"/>
        <dbReference type="ChEBI" id="CHEBI:57618"/>
        <dbReference type="ChEBI" id="CHEBI:58210"/>
        <dbReference type="ChEBI" id="CHEBI:132285"/>
    </reaction>
    <physiologicalReaction direction="left-to-right" evidence="13">
        <dbReference type="Rhea" id="RHEA:50329"/>
    </physiologicalReaction>
</comment>
<evidence type="ECO:0000313" key="21">
    <source>
        <dbReference type="Ensembl" id="ENSOANP00000016086.2"/>
    </source>
</evidence>
<dbReference type="InterPro" id="IPR050182">
    <property type="entry name" value="Cytochrome_P450_fam2"/>
</dbReference>
<dbReference type="InParanoid" id="F7F5I0"/>
<dbReference type="GO" id="GO:0005506">
    <property type="term" value="F:iron ion binding"/>
    <property type="evidence" value="ECO:0007669"/>
    <property type="project" value="InterPro"/>
</dbReference>
<feature type="transmembrane region" description="Helical" evidence="20">
    <location>
        <begin position="7"/>
        <end position="25"/>
    </location>
</feature>
<dbReference type="eggNOG" id="KOG0156">
    <property type="taxonomic scope" value="Eukaryota"/>
</dbReference>
<dbReference type="AlphaFoldDB" id="F7F5I0"/>
<evidence type="ECO:0000256" key="2">
    <source>
        <dbReference type="ARBA" id="ARBA00004524"/>
    </source>
</evidence>
<keyword evidence="9 18" id="KW-0408">Iron</keyword>
<dbReference type="InterPro" id="IPR001128">
    <property type="entry name" value="Cyt_P450"/>
</dbReference>
<keyword evidence="6" id="KW-0256">Endoplasmic reticulum</keyword>
<evidence type="ECO:0000256" key="15">
    <source>
        <dbReference type="ARBA" id="ARBA00051568"/>
    </source>
</evidence>
<evidence type="ECO:0000256" key="20">
    <source>
        <dbReference type="SAM" id="Phobius"/>
    </source>
</evidence>
<keyword evidence="4 18" id="KW-0349">Heme</keyword>
<feature type="binding site" description="axial binding residue" evidence="18">
    <location>
        <position position="441"/>
    </location>
    <ligand>
        <name>heme</name>
        <dbReference type="ChEBI" id="CHEBI:30413"/>
    </ligand>
    <ligandPart>
        <name>Fe</name>
        <dbReference type="ChEBI" id="CHEBI:18248"/>
    </ligandPart>
</feature>
<evidence type="ECO:0000256" key="8">
    <source>
        <dbReference type="ARBA" id="ARBA00023002"/>
    </source>
</evidence>
<evidence type="ECO:0000313" key="22">
    <source>
        <dbReference type="Proteomes" id="UP000002279"/>
    </source>
</evidence>
<evidence type="ECO:0000256" key="1">
    <source>
        <dbReference type="ARBA" id="ARBA00001971"/>
    </source>
</evidence>
<keyword evidence="8 19" id="KW-0560">Oxidoreductase</keyword>
<evidence type="ECO:0000256" key="10">
    <source>
        <dbReference type="ARBA" id="ARBA00023033"/>
    </source>
</evidence>
<keyword evidence="22" id="KW-1185">Reference proteome</keyword>
<dbReference type="Gene3D" id="1.10.630.10">
    <property type="entry name" value="Cytochrome P450"/>
    <property type="match status" value="1"/>
</dbReference>
<dbReference type="HOGENOM" id="CLU_001570_22_3_1"/>
<evidence type="ECO:0000256" key="9">
    <source>
        <dbReference type="ARBA" id="ARBA00023004"/>
    </source>
</evidence>
<evidence type="ECO:0000256" key="7">
    <source>
        <dbReference type="ARBA" id="ARBA00022848"/>
    </source>
</evidence>
<dbReference type="FunFam" id="1.10.630.10:FF:000010">
    <property type="entry name" value="cytochrome P450 2W1 isoform X2"/>
    <property type="match status" value="1"/>
</dbReference>
<dbReference type="PANTHER" id="PTHR24300:SF291">
    <property type="entry name" value="CYTOCHROME P450 2W1"/>
    <property type="match status" value="1"/>
</dbReference>
<dbReference type="Ensembl" id="ENSOANT00000016089.2">
    <property type="protein sequence ID" value="ENSOANP00000016086.2"/>
    <property type="gene ID" value="ENSOANG00000010149.4"/>
</dbReference>
<accession>F7F5I0</accession>
<dbReference type="GO" id="GO:0008401">
    <property type="term" value="F:retinoic acid 4-hydroxylase activity"/>
    <property type="evidence" value="ECO:0007669"/>
    <property type="project" value="Ensembl"/>
</dbReference>
<dbReference type="InterPro" id="IPR002401">
    <property type="entry name" value="Cyt_P450_E_grp-I"/>
</dbReference>
<evidence type="ECO:0000256" key="13">
    <source>
        <dbReference type="ARBA" id="ARBA00050172"/>
    </source>
</evidence>
<keyword evidence="20" id="KW-1133">Transmembrane helix</keyword>